<dbReference type="InterPro" id="IPR036770">
    <property type="entry name" value="Ankyrin_rpt-contain_sf"/>
</dbReference>
<gene>
    <name evidence="10" type="ORF">XAT740_LOCUS1837</name>
</gene>
<dbReference type="AlphaFoldDB" id="A0A813RAR4"/>
<dbReference type="SMART" id="SM00248">
    <property type="entry name" value="ANK"/>
    <property type="match status" value="1"/>
</dbReference>
<keyword evidence="2 9" id="KW-0328">Glycosyltransferase</keyword>
<comment type="similarity">
    <text evidence="1 9">Belongs to the Arg-specific ADP-ribosyltransferase family.</text>
</comment>
<keyword evidence="11" id="KW-1185">Reference proteome</keyword>
<evidence type="ECO:0000256" key="5">
    <source>
        <dbReference type="ARBA" id="ARBA00022737"/>
    </source>
</evidence>
<dbReference type="PANTHER" id="PTHR24171">
    <property type="entry name" value="ANKYRIN REPEAT DOMAIN-CONTAINING PROTEIN 39-RELATED"/>
    <property type="match status" value="1"/>
</dbReference>
<evidence type="ECO:0000313" key="11">
    <source>
        <dbReference type="Proteomes" id="UP000663828"/>
    </source>
</evidence>
<evidence type="ECO:0000256" key="1">
    <source>
        <dbReference type="ARBA" id="ARBA00009558"/>
    </source>
</evidence>
<evidence type="ECO:0000313" key="10">
    <source>
        <dbReference type="EMBL" id="CAF0778493.1"/>
    </source>
</evidence>
<name>A0A813RAR4_ADIRI</name>
<dbReference type="Gene3D" id="1.25.40.20">
    <property type="entry name" value="Ankyrin repeat-containing domain"/>
    <property type="match status" value="1"/>
</dbReference>
<organism evidence="10 11">
    <name type="scientific">Adineta ricciae</name>
    <name type="common">Rotifer</name>
    <dbReference type="NCBI Taxonomy" id="249248"/>
    <lineage>
        <taxon>Eukaryota</taxon>
        <taxon>Metazoa</taxon>
        <taxon>Spiralia</taxon>
        <taxon>Gnathifera</taxon>
        <taxon>Rotifera</taxon>
        <taxon>Eurotatoria</taxon>
        <taxon>Bdelloidea</taxon>
        <taxon>Adinetida</taxon>
        <taxon>Adinetidae</taxon>
        <taxon>Adineta</taxon>
    </lineage>
</organism>
<dbReference type="GO" id="GO:0070531">
    <property type="term" value="C:BRCA1-A complex"/>
    <property type="evidence" value="ECO:0007669"/>
    <property type="project" value="TreeGrafter"/>
</dbReference>
<dbReference type="GO" id="GO:0085020">
    <property type="term" value="P:protein K6-linked ubiquitination"/>
    <property type="evidence" value="ECO:0007669"/>
    <property type="project" value="TreeGrafter"/>
</dbReference>
<evidence type="ECO:0000256" key="9">
    <source>
        <dbReference type="RuleBase" id="RU361228"/>
    </source>
</evidence>
<dbReference type="GO" id="GO:0106274">
    <property type="term" value="F:NAD+-protein-arginine ADP-ribosyltransferase activity"/>
    <property type="evidence" value="ECO:0007669"/>
    <property type="project" value="UniProtKB-EC"/>
</dbReference>
<evidence type="ECO:0000256" key="8">
    <source>
        <dbReference type="PROSITE-ProRule" id="PRU00023"/>
    </source>
</evidence>
<accession>A0A813RAR4</accession>
<dbReference type="EMBL" id="CAJNOR010000059">
    <property type="protein sequence ID" value="CAF0778493.1"/>
    <property type="molecule type" value="Genomic_DNA"/>
</dbReference>
<dbReference type="PANTHER" id="PTHR24171:SF11">
    <property type="entry name" value="26S PROTEASOME NON-ATPASE REGULATORY SUBUNIT 10"/>
    <property type="match status" value="1"/>
</dbReference>
<dbReference type="Pfam" id="PF01129">
    <property type="entry name" value="ART"/>
    <property type="match status" value="1"/>
</dbReference>
<dbReference type="PROSITE" id="PS51996">
    <property type="entry name" value="TR_MART"/>
    <property type="match status" value="1"/>
</dbReference>
<dbReference type="GO" id="GO:0016779">
    <property type="term" value="F:nucleotidyltransferase activity"/>
    <property type="evidence" value="ECO:0007669"/>
    <property type="project" value="UniProtKB-KW"/>
</dbReference>
<dbReference type="PROSITE" id="PS50088">
    <property type="entry name" value="ANK_REPEAT"/>
    <property type="match status" value="1"/>
</dbReference>
<dbReference type="Proteomes" id="UP000663828">
    <property type="component" value="Unassembled WGS sequence"/>
</dbReference>
<dbReference type="Pfam" id="PF12796">
    <property type="entry name" value="Ank_2"/>
    <property type="match status" value="1"/>
</dbReference>
<dbReference type="InterPro" id="IPR002110">
    <property type="entry name" value="Ankyrin_rpt"/>
</dbReference>
<keyword evidence="5" id="KW-0677">Repeat</keyword>
<keyword evidence="3 9" id="KW-0808">Transferase</keyword>
<evidence type="ECO:0000256" key="7">
    <source>
        <dbReference type="ARBA" id="ARBA00047597"/>
    </source>
</evidence>
<dbReference type="SUPFAM" id="SSF48403">
    <property type="entry name" value="Ankyrin repeat"/>
    <property type="match status" value="1"/>
</dbReference>
<reference evidence="10" key="1">
    <citation type="submission" date="2021-02" db="EMBL/GenBank/DDBJ databases">
        <authorList>
            <person name="Nowell W R."/>
        </authorList>
    </citation>
    <scope>NUCLEOTIDE SEQUENCE</scope>
</reference>
<keyword evidence="6 8" id="KW-0040">ANK repeat</keyword>
<proteinExistence type="inferred from homology"/>
<evidence type="ECO:0000256" key="2">
    <source>
        <dbReference type="ARBA" id="ARBA00022676"/>
    </source>
</evidence>
<dbReference type="InterPro" id="IPR000768">
    <property type="entry name" value="ART"/>
</dbReference>
<evidence type="ECO:0000256" key="6">
    <source>
        <dbReference type="ARBA" id="ARBA00023043"/>
    </source>
</evidence>
<evidence type="ECO:0000256" key="4">
    <source>
        <dbReference type="ARBA" id="ARBA00022695"/>
    </source>
</evidence>
<keyword evidence="4" id="KW-0548">Nucleotidyltransferase</keyword>
<dbReference type="GO" id="GO:0031436">
    <property type="term" value="C:BRCA1-BARD1 complex"/>
    <property type="evidence" value="ECO:0007669"/>
    <property type="project" value="TreeGrafter"/>
</dbReference>
<evidence type="ECO:0000256" key="3">
    <source>
        <dbReference type="ARBA" id="ARBA00022679"/>
    </source>
</evidence>
<comment type="caution">
    <text evidence="10">The sequence shown here is derived from an EMBL/GenBank/DDBJ whole genome shotgun (WGS) entry which is preliminary data.</text>
</comment>
<protein>
    <recommendedName>
        <fullName evidence="9">NAD(P)(+)--arginine ADP-ribosyltransferase</fullName>
        <ecNumber evidence="9">2.4.2.31</ecNumber>
    </recommendedName>
    <alternativeName>
        <fullName evidence="9">Mono(ADP-ribosyl)transferase</fullName>
    </alternativeName>
</protein>
<feature type="repeat" description="ANK" evidence="8">
    <location>
        <begin position="42"/>
        <end position="74"/>
    </location>
</feature>
<keyword evidence="9" id="KW-0521">NADP</keyword>
<dbReference type="PROSITE" id="PS50297">
    <property type="entry name" value="ANK_REP_REGION"/>
    <property type="match status" value="1"/>
</dbReference>
<comment type="catalytic activity">
    <reaction evidence="7 9">
        <text>L-arginyl-[protein] + NAD(+) = N(omega)-(ADP-D-ribosyl)-L-arginyl-[protein] + nicotinamide + H(+)</text>
        <dbReference type="Rhea" id="RHEA:19149"/>
        <dbReference type="Rhea" id="RHEA-COMP:10532"/>
        <dbReference type="Rhea" id="RHEA-COMP:15087"/>
        <dbReference type="ChEBI" id="CHEBI:15378"/>
        <dbReference type="ChEBI" id="CHEBI:17154"/>
        <dbReference type="ChEBI" id="CHEBI:29965"/>
        <dbReference type="ChEBI" id="CHEBI:57540"/>
        <dbReference type="ChEBI" id="CHEBI:142554"/>
        <dbReference type="EC" id="2.4.2.31"/>
    </reaction>
</comment>
<sequence length="337" mass="38897">MGTSNSRKLENFYSACCTNQISEVKEHLNKLSISELNQHHANGNTALHTACQNGFHEIVQMLLRKGASSTALNDDRQTPVDLAKTPQIRALFKQAAGSRDRARFGALLGQIEWNFSSDHAKWYCQYSKASFATHEITLDQVVSRVLTDKEVRRFKEMSNVRSILKECQTKQDPNYLLRAYTCDSDFYKELNKTLAREDGVVEKEDVLKRWDFVYTAAILNRPDLKTFQYKGITYRGMWITEEDLASYKVGAKMYNKSFLSTSKIIEVAEDFLYKHMDLSKAPVICEYHISTPKISLDISKYSVFENEQEVLILPYTPLRIKKRRKDGDRTRITIETL</sequence>
<dbReference type="EC" id="2.4.2.31" evidence="9"/>
<dbReference type="SUPFAM" id="SSF56399">
    <property type="entry name" value="ADP-ribosylation"/>
    <property type="match status" value="1"/>
</dbReference>
<dbReference type="Gene3D" id="3.90.176.10">
    <property type="entry name" value="Toxin ADP-ribosyltransferase, Chain A, domain 1"/>
    <property type="match status" value="1"/>
</dbReference>
<keyword evidence="9" id="KW-0520">NAD</keyword>
<dbReference type="GO" id="GO:0004842">
    <property type="term" value="F:ubiquitin-protein transferase activity"/>
    <property type="evidence" value="ECO:0007669"/>
    <property type="project" value="TreeGrafter"/>
</dbReference>